<dbReference type="EMBL" id="ARYM01000015">
    <property type="protein sequence ID" value="KCZ97829.1"/>
    <property type="molecule type" value="Genomic_DNA"/>
</dbReference>
<comment type="caution">
    <text evidence="2">The sequence shown here is derived from an EMBL/GenBank/DDBJ whole genome shotgun (WGS) entry which is preliminary data.</text>
</comment>
<evidence type="ECO:0000313" key="2">
    <source>
        <dbReference type="EMBL" id="KCZ97829.1"/>
    </source>
</evidence>
<feature type="signal peptide" evidence="1">
    <location>
        <begin position="1"/>
        <end position="19"/>
    </location>
</feature>
<keyword evidence="1" id="KW-0732">Signal</keyword>
<evidence type="ECO:0000256" key="1">
    <source>
        <dbReference type="SAM" id="SignalP"/>
    </source>
</evidence>
<reference evidence="2 3" key="1">
    <citation type="journal article" date="2014" name="Antonie Van Leeuwenhoek">
        <title>Hyphomonas beringensis sp. nov. and Hyphomonas chukchiensis sp. nov., isolated from surface seawater of the Bering Sea and Chukchi Sea.</title>
        <authorList>
            <person name="Li C."/>
            <person name="Lai Q."/>
            <person name="Li G."/>
            <person name="Dong C."/>
            <person name="Wang J."/>
            <person name="Liao Y."/>
            <person name="Shao Z."/>
        </authorList>
    </citation>
    <scope>NUCLEOTIDE SEQUENCE [LARGE SCALE GENOMIC DNA]</scope>
    <source>
        <strain evidence="2 3">PS728</strain>
    </source>
</reference>
<dbReference type="OrthoDB" id="7619457at2"/>
<dbReference type="PATRIC" id="fig|1280954.3.peg.2690"/>
<dbReference type="RefSeq" id="WP_035599710.1">
    <property type="nucleotide sequence ID" value="NZ_ARYM01000015.1"/>
</dbReference>
<name>A0A062VEJ3_9PROT</name>
<sequence>MSIIRYLPVAAGFMLAACASTTDTPTVRWSAAAWNGLAAQTIGTENYSFFAAPLHGQGFKLKLTLATDGMFRIQEEGESTLPEELRAAAEQAAPEGCRLASLEVAPDGSAEAAYDCQT</sequence>
<dbReference type="PROSITE" id="PS51257">
    <property type="entry name" value="PROKAR_LIPOPROTEIN"/>
    <property type="match status" value="1"/>
</dbReference>
<dbReference type="STRING" id="1280954.HPO_13280"/>
<proteinExistence type="predicted"/>
<keyword evidence="2" id="KW-0449">Lipoprotein</keyword>
<dbReference type="Proteomes" id="UP000027100">
    <property type="component" value="Unassembled WGS sequence"/>
</dbReference>
<dbReference type="AlphaFoldDB" id="A0A062VEJ3"/>
<protein>
    <submittedName>
        <fullName evidence="2">Putative lipoprotein</fullName>
    </submittedName>
</protein>
<keyword evidence="3" id="KW-1185">Reference proteome</keyword>
<organism evidence="2 3">
    <name type="scientific">Hyphomonas polymorpha PS728</name>
    <dbReference type="NCBI Taxonomy" id="1280954"/>
    <lineage>
        <taxon>Bacteria</taxon>
        <taxon>Pseudomonadati</taxon>
        <taxon>Pseudomonadota</taxon>
        <taxon>Alphaproteobacteria</taxon>
        <taxon>Hyphomonadales</taxon>
        <taxon>Hyphomonadaceae</taxon>
        <taxon>Hyphomonas</taxon>
    </lineage>
</organism>
<evidence type="ECO:0000313" key="3">
    <source>
        <dbReference type="Proteomes" id="UP000027100"/>
    </source>
</evidence>
<feature type="chain" id="PRO_5001615279" evidence="1">
    <location>
        <begin position="20"/>
        <end position="118"/>
    </location>
</feature>
<gene>
    <name evidence="2" type="ORF">HPO_13280</name>
</gene>
<accession>A0A062VEJ3</accession>